<comment type="caution">
    <text evidence="2">The sequence shown here is derived from an EMBL/GenBank/DDBJ whole genome shotgun (WGS) entry which is preliminary data.</text>
</comment>
<keyword evidence="1" id="KW-1133">Transmembrane helix</keyword>
<keyword evidence="1" id="KW-0472">Membrane</keyword>
<dbReference type="Proteomes" id="UP000282515">
    <property type="component" value="Unassembled WGS sequence"/>
</dbReference>
<evidence type="ECO:0008006" key="4">
    <source>
        <dbReference type="Google" id="ProtNLM"/>
    </source>
</evidence>
<dbReference type="OrthoDB" id="3831541at2"/>
<feature type="transmembrane region" description="Helical" evidence="1">
    <location>
        <begin position="219"/>
        <end position="238"/>
    </location>
</feature>
<keyword evidence="3" id="KW-1185">Reference proteome</keyword>
<dbReference type="AlphaFoldDB" id="A0A3L8PL95"/>
<evidence type="ECO:0000313" key="3">
    <source>
        <dbReference type="Proteomes" id="UP000282515"/>
    </source>
</evidence>
<accession>A0A3L8PL95</accession>
<proteinExistence type="predicted"/>
<sequence>MTAYPHLGFDPVASDEGSGASIAYQLRRTASRLDEMIGLLEGKDGTWQGRSAEAFRASVDDELLPRAREARESFSLAARAVDGWVGDVPGFRRRAQLLEDEAAAAASQAVAAQQRLDGLVAPAEDAPEREQFDRDRRAAERAVSAAQGDISRILEDARRLQDDVEARGAEVATSLTTAMNIAPDKPGLFASLADFDIGEWLSDAADWFMDDFLPALQELARVVGAVATIAAFVCTILTPFFPALAALAGAFALIGRIAGLVDLAVSGINMLAGKEGAFGEFLVGAVSTVVGAKIGSMVGPIVEANLNMGALVPVIAGVGSSGTATLAFQVNQNFLPSAVYWGITNFRDVSGAVDELDPRREEAR</sequence>
<feature type="transmembrane region" description="Helical" evidence="1">
    <location>
        <begin position="277"/>
        <end position="302"/>
    </location>
</feature>
<reference evidence="2 3" key="1">
    <citation type="submission" date="2018-10" db="EMBL/GenBank/DDBJ databases">
        <title>Aeromicrobium sp. 9W16Y-2 whole genome shotgun sequence.</title>
        <authorList>
            <person name="Li F."/>
        </authorList>
    </citation>
    <scope>NUCLEOTIDE SEQUENCE [LARGE SCALE GENOMIC DNA]</scope>
    <source>
        <strain evidence="2 3">9W16Y-2</strain>
    </source>
</reference>
<protein>
    <recommendedName>
        <fullName evidence="4">WXG100 family type VII secretion target</fullName>
    </recommendedName>
</protein>
<feature type="transmembrane region" description="Helical" evidence="1">
    <location>
        <begin position="244"/>
        <end position="265"/>
    </location>
</feature>
<gene>
    <name evidence="2" type="ORF">D9V41_10750</name>
</gene>
<feature type="transmembrane region" description="Helical" evidence="1">
    <location>
        <begin position="308"/>
        <end position="328"/>
    </location>
</feature>
<organism evidence="2 3">
    <name type="scientific">Aeromicrobium phragmitis</name>
    <dbReference type="NCBI Taxonomy" id="2478914"/>
    <lineage>
        <taxon>Bacteria</taxon>
        <taxon>Bacillati</taxon>
        <taxon>Actinomycetota</taxon>
        <taxon>Actinomycetes</taxon>
        <taxon>Propionibacteriales</taxon>
        <taxon>Nocardioidaceae</taxon>
        <taxon>Aeromicrobium</taxon>
    </lineage>
</organism>
<name>A0A3L8PL95_9ACTN</name>
<dbReference type="EMBL" id="RDBF01000007">
    <property type="protein sequence ID" value="RLV55559.1"/>
    <property type="molecule type" value="Genomic_DNA"/>
</dbReference>
<keyword evidence="1" id="KW-0812">Transmembrane</keyword>
<evidence type="ECO:0000313" key="2">
    <source>
        <dbReference type="EMBL" id="RLV55559.1"/>
    </source>
</evidence>
<evidence type="ECO:0000256" key="1">
    <source>
        <dbReference type="SAM" id="Phobius"/>
    </source>
</evidence>
<dbReference type="RefSeq" id="WP_121794561.1">
    <property type="nucleotide sequence ID" value="NZ_RDBF01000007.1"/>
</dbReference>